<gene>
    <name evidence="2" type="ORF">HCOI_00897400</name>
</gene>
<proteinExistence type="predicted"/>
<dbReference type="PANTHER" id="PTHR24559">
    <property type="entry name" value="TRANSPOSON TY3-I GAG-POL POLYPROTEIN"/>
    <property type="match status" value="1"/>
</dbReference>
<dbReference type="SUPFAM" id="SSF56672">
    <property type="entry name" value="DNA/RNA polymerases"/>
    <property type="match status" value="1"/>
</dbReference>
<dbReference type="PANTHER" id="PTHR24559:SF444">
    <property type="entry name" value="REVERSE TRANSCRIPTASE DOMAIN-CONTAINING PROTEIN"/>
    <property type="match status" value="1"/>
</dbReference>
<dbReference type="Gene3D" id="3.10.10.10">
    <property type="entry name" value="HIV Type 1 Reverse Transcriptase, subunit A, domain 1"/>
    <property type="match status" value="1"/>
</dbReference>
<protein>
    <submittedName>
        <fullName evidence="2">Putative tick transposon</fullName>
    </submittedName>
</protein>
<comment type="caution">
    <text evidence="2">The sequence shown here is derived from an EMBL/GenBank/DDBJ whole genome shotgun (WGS) entry which is preliminary data.</text>
</comment>
<feature type="region of interest" description="Disordered" evidence="1">
    <location>
        <begin position="1"/>
        <end position="76"/>
    </location>
</feature>
<feature type="compositionally biased region" description="Polar residues" evidence="1">
    <location>
        <begin position="60"/>
        <end position="75"/>
    </location>
</feature>
<organism evidence="2">
    <name type="scientific">Haemonchus contortus</name>
    <name type="common">Barber pole worm</name>
    <dbReference type="NCBI Taxonomy" id="6289"/>
    <lineage>
        <taxon>Eukaryota</taxon>
        <taxon>Metazoa</taxon>
        <taxon>Ecdysozoa</taxon>
        <taxon>Nematoda</taxon>
        <taxon>Chromadorea</taxon>
        <taxon>Rhabditida</taxon>
        <taxon>Rhabditina</taxon>
        <taxon>Rhabditomorpha</taxon>
        <taxon>Strongyloidea</taxon>
        <taxon>Trichostrongylidae</taxon>
        <taxon>Haemonchus</taxon>
    </lineage>
</organism>
<feature type="compositionally biased region" description="Basic and acidic residues" evidence="1">
    <location>
        <begin position="7"/>
        <end position="28"/>
    </location>
</feature>
<accession>W6NC16</accession>
<dbReference type="InterPro" id="IPR043502">
    <property type="entry name" value="DNA/RNA_pol_sf"/>
</dbReference>
<sequence length="235" mass="26095">MASVVSDEARDAEVNTHVAEARQEREMEVDSPVALDMDKDQELDALKEASGKAGELALNTRKQQTSSPGKGQSSAVVDKRAYVAPGGMRRIPIKESVRPGSGKETVLLDKHLRENRKHCEEEDSALWRIVTEYDKAFAVEDSKLTQTDLVIHEVDTGGTPPIRQQGRPVLIGARAECKGMLKELLDRGIIEASESEWASPVVMVKKKDGSLRLCIDYRELIKIRNKTHTYCGGWI</sequence>
<name>W6NC16_HAECO</name>
<evidence type="ECO:0000313" key="2">
    <source>
        <dbReference type="EMBL" id="CDL94405.1"/>
    </source>
</evidence>
<feature type="compositionally biased region" description="Basic and acidic residues" evidence="1">
    <location>
        <begin position="36"/>
        <end position="50"/>
    </location>
</feature>
<dbReference type="InterPro" id="IPR053134">
    <property type="entry name" value="RNA-dir_DNA_polymerase"/>
</dbReference>
<reference evidence="2" key="2">
    <citation type="submission" date="2013-05" db="EMBL/GenBank/DDBJ databases">
        <title>The genome and transcriptome of Haemonchus contortus: a key model parasite for drug and vaccine discovery.</title>
        <authorList>
            <person name="Laing R."/>
            <person name="Kikuchi T."/>
            <person name="Martinelli A."/>
            <person name="Tsai I.J."/>
            <person name="Beech R.N."/>
            <person name="Redman E."/>
            <person name="Holroyd N."/>
            <person name="Bartley D.J."/>
            <person name="Beasley H."/>
            <person name="Britton C."/>
            <person name="Curran D."/>
            <person name="Devaney E."/>
            <person name="Gilabert A."/>
            <person name="Jackson F."/>
            <person name="Hunt M."/>
            <person name="Johnston S."/>
            <person name="Kryukov I."/>
            <person name="Li K."/>
            <person name="Morrison A.A."/>
            <person name="Reid A.J."/>
            <person name="Sargison N."/>
            <person name="Saunders G."/>
            <person name="Wasmuth J.D."/>
            <person name="Wolstenholme A."/>
            <person name="Berriman M."/>
            <person name="Gilleard J.S."/>
            <person name="Cotton J.A."/>
        </authorList>
    </citation>
    <scope>NUCLEOTIDE SEQUENCE [LARGE SCALE GENOMIC DNA]</scope>
    <source>
        <strain evidence="2">ISE/inbred ISE</strain>
    </source>
</reference>
<dbReference type="AlphaFoldDB" id="W6NC16"/>
<dbReference type="EMBL" id="CAVP010058307">
    <property type="protein sequence ID" value="CDL94405.1"/>
    <property type="molecule type" value="Genomic_DNA"/>
</dbReference>
<evidence type="ECO:0000256" key="1">
    <source>
        <dbReference type="SAM" id="MobiDB-lite"/>
    </source>
</evidence>
<reference evidence="2" key="1">
    <citation type="submission" date="2013-03" db="EMBL/GenBank/DDBJ databases">
        <authorList>
            <person name="Aslett M."/>
        </authorList>
    </citation>
    <scope>NUCLEOTIDE SEQUENCE [LARGE SCALE GENOMIC DNA]</scope>
    <source>
        <strain evidence="2">ISE/inbred ISE</strain>
    </source>
</reference>